<keyword evidence="2" id="KW-0238">DNA-binding</keyword>
<dbReference type="InterPro" id="IPR047640">
    <property type="entry name" value="RpiR-like"/>
</dbReference>
<dbReference type="InterPro" id="IPR001347">
    <property type="entry name" value="SIS_dom"/>
</dbReference>
<dbReference type="Pfam" id="PF01418">
    <property type="entry name" value="HTH_6"/>
    <property type="match status" value="1"/>
</dbReference>
<evidence type="ECO:0000313" key="6">
    <source>
        <dbReference type="Proteomes" id="UP000001937"/>
    </source>
</evidence>
<dbReference type="InterPro" id="IPR036388">
    <property type="entry name" value="WH-like_DNA-bd_sf"/>
</dbReference>
<dbReference type="OrthoDB" id="370421at2"/>
<dbReference type="KEGG" id="fra:Francci3_1970"/>
<dbReference type="CDD" id="cd05013">
    <property type="entry name" value="SIS_RpiR"/>
    <property type="match status" value="1"/>
</dbReference>
<keyword evidence="6" id="KW-1185">Reference proteome</keyword>
<dbReference type="PROSITE" id="PS51464">
    <property type="entry name" value="SIS"/>
    <property type="match status" value="1"/>
</dbReference>
<name>Q2JBJ8_FRACC</name>
<dbReference type="Proteomes" id="UP000001937">
    <property type="component" value="Chromosome"/>
</dbReference>
<gene>
    <name evidence="5" type="ordered locus">Francci3_1970</name>
</gene>
<dbReference type="InterPro" id="IPR046348">
    <property type="entry name" value="SIS_dom_sf"/>
</dbReference>
<dbReference type="PROSITE" id="PS51071">
    <property type="entry name" value="HTH_RPIR"/>
    <property type="match status" value="1"/>
</dbReference>
<dbReference type="SUPFAM" id="SSF53697">
    <property type="entry name" value="SIS domain"/>
    <property type="match status" value="1"/>
</dbReference>
<sequence>MTGPTAVETIDEPAQPTPGPGGTIAHLRACLPTLTPSGRKIGQLILDDPREIVHLTVTDLADRTGTSVATVVRFCQDLGLKGFADLKIRLAGEAIPPERGLHEAVTHADSPATILEKILHSTESALSETTRTVDRAAFTRAVDALQCADRVLLIGAGTSAPLAQDAAYRFRTLGLLAEAPADAHVQHVAARLLPPASACLAISHTGQTRETLAGAAAARAAGATTIALTSFFRSPLTRLADVALVAGSSETNYRVEAMSSRIIHATVLDALFVAVHLAQPDRAQKAQELTAEVLTEHRI</sequence>
<accession>A0A1X1Q0B9</accession>
<dbReference type="GO" id="GO:0003677">
    <property type="term" value="F:DNA binding"/>
    <property type="evidence" value="ECO:0007669"/>
    <property type="project" value="UniProtKB-KW"/>
</dbReference>
<accession>Q2JBJ8</accession>
<proteinExistence type="predicted"/>
<dbReference type="AlphaFoldDB" id="Q2JBJ8"/>
<dbReference type="PANTHER" id="PTHR30514:SF1">
    <property type="entry name" value="HTH-TYPE TRANSCRIPTIONAL REGULATOR HEXR-RELATED"/>
    <property type="match status" value="1"/>
</dbReference>
<dbReference type="EMBL" id="CP000249">
    <property type="protein sequence ID" value="ABD11344.1"/>
    <property type="molecule type" value="Genomic_DNA"/>
</dbReference>
<dbReference type="Pfam" id="PF01380">
    <property type="entry name" value="SIS"/>
    <property type="match status" value="1"/>
</dbReference>
<evidence type="ECO:0000256" key="3">
    <source>
        <dbReference type="ARBA" id="ARBA00023163"/>
    </source>
</evidence>
<evidence type="ECO:0000256" key="4">
    <source>
        <dbReference type="SAM" id="MobiDB-lite"/>
    </source>
</evidence>
<evidence type="ECO:0000313" key="5">
    <source>
        <dbReference type="EMBL" id="ABD11344.1"/>
    </source>
</evidence>
<keyword evidence="3" id="KW-0804">Transcription</keyword>
<feature type="region of interest" description="Disordered" evidence="4">
    <location>
        <begin position="1"/>
        <end position="21"/>
    </location>
</feature>
<dbReference type="Gene3D" id="1.10.10.10">
    <property type="entry name" value="Winged helix-like DNA-binding domain superfamily/Winged helix DNA-binding domain"/>
    <property type="match status" value="1"/>
</dbReference>
<dbReference type="GO" id="GO:0097367">
    <property type="term" value="F:carbohydrate derivative binding"/>
    <property type="evidence" value="ECO:0007669"/>
    <property type="project" value="InterPro"/>
</dbReference>
<dbReference type="GO" id="GO:0003700">
    <property type="term" value="F:DNA-binding transcription factor activity"/>
    <property type="evidence" value="ECO:0007669"/>
    <property type="project" value="InterPro"/>
</dbReference>
<evidence type="ECO:0000256" key="2">
    <source>
        <dbReference type="ARBA" id="ARBA00023125"/>
    </source>
</evidence>
<reference evidence="5 6" key="1">
    <citation type="journal article" date="2007" name="Genome Res.">
        <title>Genome characteristics of facultatively symbiotic Frankia sp. strains reflect host range and host plant biogeography.</title>
        <authorList>
            <person name="Normand P."/>
            <person name="Lapierre P."/>
            <person name="Tisa L.S."/>
            <person name="Gogarten J.P."/>
            <person name="Alloisio N."/>
            <person name="Bagnarol E."/>
            <person name="Bassi C.A."/>
            <person name="Berry A.M."/>
            <person name="Bickhart D.M."/>
            <person name="Choisne N."/>
            <person name="Couloux A."/>
            <person name="Cournoyer B."/>
            <person name="Cruveiller S."/>
            <person name="Daubin V."/>
            <person name="Demange N."/>
            <person name="Francino M.P."/>
            <person name="Goltsman E."/>
            <person name="Huang Y."/>
            <person name="Kopp O.R."/>
            <person name="Labarre L."/>
            <person name="Lapidus A."/>
            <person name="Lavire C."/>
            <person name="Marechal J."/>
            <person name="Martinez M."/>
            <person name="Mastronunzio J.E."/>
            <person name="Mullin B.C."/>
            <person name="Niemann J."/>
            <person name="Pujic P."/>
            <person name="Rawnsley T."/>
            <person name="Rouy Z."/>
            <person name="Schenowitz C."/>
            <person name="Sellstedt A."/>
            <person name="Tavares F."/>
            <person name="Tomkins J.P."/>
            <person name="Vallenet D."/>
            <person name="Valverde C."/>
            <person name="Wall L.G."/>
            <person name="Wang Y."/>
            <person name="Medigue C."/>
            <person name="Benson D.R."/>
        </authorList>
    </citation>
    <scope>NUCLEOTIDE SEQUENCE [LARGE SCALE GENOMIC DNA]</scope>
    <source>
        <strain evidence="6">DSM 45818 / CECT 9043 / CcI3</strain>
    </source>
</reference>
<dbReference type="STRING" id="106370.Francci3_1970"/>
<dbReference type="SUPFAM" id="SSF46689">
    <property type="entry name" value="Homeodomain-like"/>
    <property type="match status" value="1"/>
</dbReference>
<dbReference type="InterPro" id="IPR009057">
    <property type="entry name" value="Homeodomain-like_sf"/>
</dbReference>
<keyword evidence="1" id="KW-0805">Transcription regulation</keyword>
<dbReference type="eggNOG" id="COG1737">
    <property type="taxonomic scope" value="Bacteria"/>
</dbReference>
<dbReference type="RefSeq" id="WP_011436401.1">
    <property type="nucleotide sequence ID" value="NC_007777.1"/>
</dbReference>
<dbReference type="HOGENOM" id="CLU_055769_0_4_11"/>
<evidence type="ECO:0000256" key="1">
    <source>
        <dbReference type="ARBA" id="ARBA00023015"/>
    </source>
</evidence>
<dbReference type="InterPro" id="IPR035472">
    <property type="entry name" value="RpiR-like_SIS"/>
</dbReference>
<dbReference type="PANTHER" id="PTHR30514">
    <property type="entry name" value="GLUCOKINASE"/>
    <property type="match status" value="1"/>
</dbReference>
<organism evidence="5 6">
    <name type="scientific">Frankia casuarinae (strain DSM 45818 / CECT 9043 / HFP020203 / CcI3)</name>
    <dbReference type="NCBI Taxonomy" id="106370"/>
    <lineage>
        <taxon>Bacteria</taxon>
        <taxon>Bacillati</taxon>
        <taxon>Actinomycetota</taxon>
        <taxon>Actinomycetes</taxon>
        <taxon>Frankiales</taxon>
        <taxon>Frankiaceae</taxon>
        <taxon>Frankia</taxon>
    </lineage>
</organism>
<dbReference type="Gene3D" id="3.40.50.10490">
    <property type="entry name" value="Glucose-6-phosphate isomerase like protein, domain 1"/>
    <property type="match status" value="1"/>
</dbReference>
<protein>
    <submittedName>
        <fullName evidence="5">Transcriptional regulator, RpiR family</fullName>
    </submittedName>
</protein>
<dbReference type="InterPro" id="IPR000281">
    <property type="entry name" value="HTH_RpiR"/>
</dbReference>
<dbReference type="GO" id="GO:1901135">
    <property type="term" value="P:carbohydrate derivative metabolic process"/>
    <property type="evidence" value="ECO:0007669"/>
    <property type="project" value="InterPro"/>
</dbReference>